<dbReference type="PANTHER" id="PTHR37019">
    <property type="entry name" value="CHROMOSOME 1, WHOLE GENOME SHOTGUN SEQUENCE"/>
    <property type="match status" value="1"/>
</dbReference>
<reference evidence="3 4" key="1">
    <citation type="submission" date="2017-01" db="EMBL/GenBank/DDBJ databases">
        <title>The recent genome duplication of the halophilic yeast Hortaea werneckii: insights from long-read sequencing.</title>
        <authorList>
            <person name="Sinha S."/>
            <person name="Flibotte S."/>
            <person name="Neira M."/>
            <person name="Lenassi M."/>
            <person name="Gostincar C."/>
            <person name="Stajich J.E."/>
            <person name="Nislow C.E."/>
        </authorList>
    </citation>
    <scope>NUCLEOTIDE SEQUENCE [LARGE SCALE GENOMIC DNA]</scope>
    <source>
        <strain evidence="3 4">EXF-2000</strain>
    </source>
</reference>
<sequence>MMASKAVAPKASASIPQVLRVLLLYIEPLFTIGGILLLMLKPEAYTKDTTRSSMTSVDPKSIFVYTQLAGGWAHIAFSEAIILRLVDDVRVWKLICIGVLLSDALYCHSMAQAVGGWATWIEIGEWSPQEWVATAMTWPFVLTRLAIVSGLAVKRSEGLKRA</sequence>
<feature type="domain" description="DUF7704" evidence="2">
    <location>
        <begin position="13"/>
        <end position="151"/>
    </location>
</feature>
<dbReference type="Proteomes" id="UP000194280">
    <property type="component" value="Unassembled WGS sequence"/>
</dbReference>
<dbReference type="Pfam" id="PF24803">
    <property type="entry name" value="DUF7704"/>
    <property type="match status" value="1"/>
</dbReference>
<keyword evidence="1" id="KW-0812">Transmembrane</keyword>
<dbReference type="VEuPathDB" id="FungiDB:BTJ68_08603"/>
<dbReference type="OrthoDB" id="5313995at2759"/>
<feature type="transmembrane region" description="Helical" evidence="1">
    <location>
        <begin position="21"/>
        <end position="42"/>
    </location>
</feature>
<dbReference type="AlphaFoldDB" id="A0A1Z5T617"/>
<dbReference type="InParanoid" id="A0A1Z5T617"/>
<feature type="transmembrane region" description="Helical" evidence="1">
    <location>
        <begin position="62"/>
        <end position="82"/>
    </location>
</feature>
<evidence type="ECO:0000259" key="2">
    <source>
        <dbReference type="Pfam" id="PF24803"/>
    </source>
</evidence>
<evidence type="ECO:0000313" key="4">
    <source>
        <dbReference type="Proteomes" id="UP000194280"/>
    </source>
</evidence>
<gene>
    <name evidence="3" type="ORF">BTJ68_08603</name>
</gene>
<keyword evidence="1" id="KW-0472">Membrane</keyword>
<dbReference type="STRING" id="1157616.A0A1Z5T617"/>
<dbReference type="InterPro" id="IPR056121">
    <property type="entry name" value="DUF7704"/>
</dbReference>
<protein>
    <recommendedName>
        <fullName evidence="2">DUF7704 domain-containing protein</fullName>
    </recommendedName>
</protein>
<organism evidence="3 4">
    <name type="scientific">Hortaea werneckii EXF-2000</name>
    <dbReference type="NCBI Taxonomy" id="1157616"/>
    <lineage>
        <taxon>Eukaryota</taxon>
        <taxon>Fungi</taxon>
        <taxon>Dikarya</taxon>
        <taxon>Ascomycota</taxon>
        <taxon>Pezizomycotina</taxon>
        <taxon>Dothideomycetes</taxon>
        <taxon>Dothideomycetidae</taxon>
        <taxon>Mycosphaerellales</taxon>
        <taxon>Teratosphaeriaceae</taxon>
        <taxon>Hortaea</taxon>
    </lineage>
</organism>
<keyword evidence="4" id="KW-1185">Reference proteome</keyword>
<feature type="transmembrane region" description="Helical" evidence="1">
    <location>
        <begin position="94"/>
        <end position="111"/>
    </location>
</feature>
<proteinExistence type="predicted"/>
<accession>A0A1Z5T617</accession>
<feature type="transmembrane region" description="Helical" evidence="1">
    <location>
        <begin position="131"/>
        <end position="153"/>
    </location>
</feature>
<name>A0A1Z5T617_HORWE</name>
<comment type="caution">
    <text evidence="3">The sequence shown here is derived from an EMBL/GenBank/DDBJ whole genome shotgun (WGS) entry which is preliminary data.</text>
</comment>
<dbReference type="EMBL" id="MUNK01000114">
    <property type="protein sequence ID" value="OTA31430.1"/>
    <property type="molecule type" value="Genomic_DNA"/>
</dbReference>
<evidence type="ECO:0000256" key="1">
    <source>
        <dbReference type="SAM" id="Phobius"/>
    </source>
</evidence>
<evidence type="ECO:0000313" key="3">
    <source>
        <dbReference type="EMBL" id="OTA31430.1"/>
    </source>
</evidence>
<keyword evidence="1" id="KW-1133">Transmembrane helix</keyword>
<dbReference type="PANTHER" id="PTHR37019:SF1">
    <property type="entry name" value="EXPERA DOMAIN-CONTAINING PROTEIN"/>
    <property type="match status" value="1"/>
</dbReference>